<dbReference type="EMBL" id="HE616744">
    <property type="protein sequence ID" value="CCE91339.1"/>
    <property type="molecule type" value="Genomic_DNA"/>
</dbReference>
<dbReference type="eggNOG" id="KOG1967">
    <property type="taxonomic scope" value="Eukaryota"/>
</dbReference>
<dbReference type="Pfam" id="PF12460">
    <property type="entry name" value="MMS19_C"/>
    <property type="match status" value="1"/>
</dbReference>
<evidence type="ECO:0000256" key="5">
    <source>
        <dbReference type="RuleBase" id="RU367072"/>
    </source>
</evidence>
<dbReference type="InterPro" id="IPR039920">
    <property type="entry name" value="MMS19"/>
</dbReference>
<organism evidence="8 9">
    <name type="scientific">Torulaspora delbrueckii</name>
    <name type="common">Yeast</name>
    <name type="synonym">Candida colliculosa</name>
    <dbReference type="NCBI Taxonomy" id="4950"/>
    <lineage>
        <taxon>Eukaryota</taxon>
        <taxon>Fungi</taxon>
        <taxon>Dikarya</taxon>
        <taxon>Ascomycota</taxon>
        <taxon>Saccharomycotina</taxon>
        <taxon>Saccharomycetes</taxon>
        <taxon>Saccharomycetales</taxon>
        <taxon>Saccharomycetaceae</taxon>
        <taxon>Torulaspora</taxon>
    </lineage>
</organism>
<dbReference type="Pfam" id="PF14500">
    <property type="entry name" value="MMS19_N"/>
    <property type="match status" value="1"/>
</dbReference>
<dbReference type="STRING" id="1076872.G8ZS47"/>
<dbReference type="GO" id="GO:0051604">
    <property type="term" value="P:protein maturation"/>
    <property type="evidence" value="ECO:0007669"/>
    <property type="project" value="UniProtKB-UniRule"/>
</dbReference>
<proteinExistence type="inferred from homology"/>
<evidence type="ECO:0000259" key="7">
    <source>
        <dbReference type="Pfam" id="PF14500"/>
    </source>
</evidence>
<comment type="function">
    <text evidence="5">Key component of the cytosolic iron-sulfur protein assembly (CIA) complex, a multiprotein complex that mediates the incorporation of iron-sulfur cluster into apoproteins specifically involved in DNA metabolism and genomic integrity. In the CIA complex, MMS19 acts as an adapter between early-acting CIA components and a subset of cellular target iron-sulfur proteins.</text>
</comment>
<evidence type="ECO:0000256" key="1">
    <source>
        <dbReference type="ARBA" id="ARBA00004123"/>
    </source>
</evidence>
<evidence type="ECO:0000256" key="3">
    <source>
        <dbReference type="ARBA" id="ARBA00022737"/>
    </source>
</evidence>
<dbReference type="GeneID" id="11500674"/>
<dbReference type="InterPro" id="IPR029240">
    <property type="entry name" value="MMS19_N"/>
</dbReference>
<keyword evidence="4 5" id="KW-0539">Nucleus</keyword>
<keyword evidence="5" id="KW-0234">DNA repair</keyword>
<dbReference type="HOGENOM" id="CLU_005943_1_0_1"/>
<dbReference type="GO" id="GO:0006281">
    <property type="term" value="P:DNA repair"/>
    <property type="evidence" value="ECO:0007669"/>
    <property type="project" value="UniProtKB-UniRule"/>
</dbReference>
<sequence>MDGLIVSEDLGTAIISFIANVDINDKKADQIASNLSESVIRKRIKLLELVVALKEHLLADEASQRRKALYCLSSVLTKLPEDQLLKNEVSVIFSFYLSKLEDTELSKEAYSGLSSLAKMKYISLDNTKDLVKHLSQNYKPSSFLAPVRFFALQCMSNIYVRNESKLISDLAFADGYVKCFLHVANGEKDPRNLLISFKLNRRISSTLKNISKFKEELFDVLFCYFPITFKPPKNDPYKISNSDLKLELRLAISATPEFAEDAFGNLIDKLTASSFNVKNDTLLTLKACIDNFGGESLLKNWLPLWNALKFEIIHNNEGGETTISNAESGSPDVNNYQAALDVIKSCALQLSVFDVGAFDNFFSHVFEELKPNFVYDKDLRQSCSILAAIGSANTVTFDKVIENTLPLFLKSSSKTAKLKLVMMNLSFFLDSYIVVFNDDNTLHAQARSTNKLAGFQDEILMILGKALTGTSKVETTVRTLSVIQFTKLVKMRDYLNRDEMALIIQYLTETILTDTNKNIYYACLEGLKTIGDLQEDLLYEMSLKKLLQLLPSDSKDKMFLREDEPIEKENILKVILDFTNSKHRLVKESIIGLSAKLKIVASHKGTSDYCFLLASSLYTLLANNATLIRDTDASAIKEATEAPLLDMMTNTTAVTMEDHILTLLSNVLFFIELKTPLDTHQQQLVRFTELFDKDLQIFEKPNRGVLPFVKILGALNKECDFKESTSFFEKTVRLLKKNSLSMSELERLGYLELLMVLVNKWLKESTVEEFSNWNDTSAVNLEVLTWIGKGLIMKNSPMGVKFQRGLIKELGREDVGVFAAKLFEVFVIDITPMNRYKGISWNCNTKLLYKQKFFSEMFPQLVDLYKNSADLSTKSNYLTGLSLILKQIPKTIIEPYMGNLLPLLLQALELPTADVKVSALSTLKDTAEKFHQLVTEHVQTLYTTLLKLITPGKHNNVQVRLLALELLLILSSVVPLNYSLPYKIDIIRALEPVLDDNRRIVRKQCVITRQAFFELGQVPFEQ</sequence>
<dbReference type="InParanoid" id="G8ZS47"/>
<accession>G8ZS47</accession>
<name>G8ZS47_TORDE</name>
<comment type="similarity">
    <text evidence="2 5">Belongs to the MET18/MMS19 family.</text>
</comment>
<dbReference type="GO" id="GO:0016226">
    <property type="term" value="P:iron-sulfur cluster assembly"/>
    <property type="evidence" value="ECO:0007669"/>
    <property type="project" value="UniProtKB-UniRule"/>
</dbReference>
<keyword evidence="5" id="KW-0227">DNA damage</keyword>
<protein>
    <recommendedName>
        <fullName evidence="5">MMS19 nucleotide excision repair protein</fullName>
    </recommendedName>
</protein>
<dbReference type="InterPro" id="IPR024687">
    <property type="entry name" value="MMS19_C"/>
</dbReference>
<dbReference type="InterPro" id="IPR016024">
    <property type="entry name" value="ARM-type_fold"/>
</dbReference>
<gene>
    <name evidence="8" type="primary">TDEL0C04500</name>
    <name evidence="8" type="ORF">TDEL_0C04500</name>
</gene>
<evidence type="ECO:0000313" key="9">
    <source>
        <dbReference type="Proteomes" id="UP000005627"/>
    </source>
</evidence>
<dbReference type="GO" id="GO:0097361">
    <property type="term" value="C:cytosolic [4Fe-4S] assembly targeting complex"/>
    <property type="evidence" value="ECO:0007669"/>
    <property type="project" value="UniProtKB-UniRule"/>
</dbReference>
<dbReference type="AlphaFoldDB" id="G8ZS47"/>
<dbReference type="FunCoup" id="G8ZS47">
    <property type="interactions" value="1036"/>
</dbReference>
<dbReference type="SUPFAM" id="SSF48371">
    <property type="entry name" value="ARM repeat"/>
    <property type="match status" value="2"/>
</dbReference>
<dbReference type="PANTHER" id="PTHR12891">
    <property type="entry name" value="DNA REPAIR/TRANSCRIPTION PROTEIN MET18/MMS19"/>
    <property type="match status" value="1"/>
</dbReference>
<dbReference type="OrthoDB" id="342900at2759"/>
<feature type="domain" description="MMS19 C-terminal" evidence="6">
    <location>
        <begin position="571"/>
        <end position="970"/>
    </location>
</feature>
<dbReference type="InterPro" id="IPR011989">
    <property type="entry name" value="ARM-like"/>
</dbReference>
<dbReference type="PANTHER" id="PTHR12891:SF0">
    <property type="entry name" value="MMS19 NUCLEOTIDE EXCISION REPAIR PROTEIN HOMOLOG"/>
    <property type="match status" value="1"/>
</dbReference>
<dbReference type="Proteomes" id="UP000005627">
    <property type="component" value="Chromosome 3"/>
</dbReference>
<evidence type="ECO:0000256" key="2">
    <source>
        <dbReference type="ARBA" id="ARBA00009340"/>
    </source>
</evidence>
<dbReference type="Gene3D" id="1.25.10.10">
    <property type="entry name" value="Leucine-rich Repeat Variant"/>
    <property type="match status" value="1"/>
</dbReference>
<dbReference type="KEGG" id="tdl:TDEL_0C04500"/>
<comment type="subcellular location">
    <subcellularLocation>
        <location evidence="1 5">Nucleus</location>
    </subcellularLocation>
</comment>
<keyword evidence="3" id="KW-0677">Repeat</keyword>
<dbReference type="GO" id="GO:0005634">
    <property type="term" value="C:nucleus"/>
    <property type="evidence" value="ECO:0007669"/>
    <property type="project" value="UniProtKB-SubCell"/>
</dbReference>
<evidence type="ECO:0000256" key="4">
    <source>
        <dbReference type="ARBA" id="ARBA00023242"/>
    </source>
</evidence>
<dbReference type="RefSeq" id="XP_003680550.1">
    <property type="nucleotide sequence ID" value="XM_003680502.1"/>
</dbReference>
<evidence type="ECO:0000313" key="8">
    <source>
        <dbReference type="EMBL" id="CCE91339.1"/>
    </source>
</evidence>
<keyword evidence="9" id="KW-1185">Reference proteome</keyword>
<reference evidence="8 9" key="1">
    <citation type="journal article" date="2011" name="Proc. Natl. Acad. Sci. U.S.A.">
        <title>Evolutionary erosion of yeast sex chromosomes by mating-type switching accidents.</title>
        <authorList>
            <person name="Gordon J.L."/>
            <person name="Armisen D."/>
            <person name="Proux-Wera E."/>
            <person name="Oheigeartaigh S.S."/>
            <person name="Byrne K.P."/>
            <person name="Wolfe K.H."/>
        </authorList>
    </citation>
    <scope>NUCLEOTIDE SEQUENCE [LARGE SCALE GENOMIC DNA]</scope>
    <source>
        <strain evidence="9">ATCC 10662 / CBS 1146 / NBRC 0425 / NCYC 2629 / NRRL Y-866</strain>
    </source>
</reference>
<feature type="domain" description="MMS19 N-terminal" evidence="7">
    <location>
        <begin position="50"/>
        <end position="314"/>
    </location>
</feature>
<evidence type="ECO:0000259" key="6">
    <source>
        <dbReference type="Pfam" id="PF12460"/>
    </source>
</evidence>